<dbReference type="EMBL" id="PEDP01002132">
    <property type="protein sequence ID" value="POS82895.1"/>
    <property type="molecule type" value="Genomic_DNA"/>
</dbReference>
<reference evidence="1 2" key="1">
    <citation type="submission" date="2017-10" db="EMBL/GenBank/DDBJ databases">
        <title>Development of genomic resources for the powdery mildew, Erysiphe pulchra.</title>
        <authorList>
            <person name="Wadl P.A."/>
            <person name="Mack B.M."/>
            <person name="Moore G."/>
            <person name="Beltz S.B."/>
        </authorList>
    </citation>
    <scope>NUCLEOTIDE SEQUENCE [LARGE SCALE GENOMIC DNA]</scope>
    <source>
        <strain evidence="1">Cflorida</strain>
    </source>
</reference>
<evidence type="ECO:0000313" key="1">
    <source>
        <dbReference type="EMBL" id="POS82895.1"/>
    </source>
</evidence>
<dbReference type="AlphaFoldDB" id="A0A2S4PLG4"/>
<name>A0A2S4PLG4_9PEZI</name>
<dbReference type="Proteomes" id="UP000237438">
    <property type="component" value="Unassembled WGS sequence"/>
</dbReference>
<gene>
    <name evidence="1" type="ORF">EPUL_003649</name>
</gene>
<keyword evidence="2" id="KW-1185">Reference proteome</keyword>
<comment type="caution">
    <text evidence="1">The sequence shown here is derived from an EMBL/GenBank/DDBJ whole genome shotgun (WGS) entry which is preliminary data.</text>
</comment>
<protein>
    <recommendedName>
        <fullName evidence="3">Endonuclease/exonuclease/phosphatase domain-containing protein</fullName>
    </recommendedName>
</protein>
<evidence type="ECO:0000313" key="2">
    <source>
        <dbReference type="Proteomes" id="UP000237438"/>
    </source>
</evidence>
<organism evidence="1 2">
    <name type="scientific">Erysiphe pulchra</name>
    <dbReference type="NCBI Taxonomy" id="225359"/>
    <lineage>
        <taxon>Eukaryota</taxon>
        <taxon>Fungi</taxon>
        <taxon>Dikarya</taxon>
        <taxon>Ascomycota</taxon>
        <taxon>Pezizomycotina</taxon>
        <taxon>Leotiomycetes</taxon>
        <taxon>Erysiphales</taxon>
        <taxon>Erysiphaceae</taxon>
        <taxon>Erysiphe</taxon>
    </lineage>
</organism>
<dbReference type="InterPro" id="IPR036691">
    <property type="entry name" value="Endo/exonu/phosph_ase_sf"/>
</dbReference>
<proteinExistence type="predicted"/>
<dbReference type="OrthoDB" id="2800852at2759"/>
<dbReference type="SUPFAM" id="SSF56219">
    <property type="entry name" value="DNase I-like"/>
    <property type="match status" value="1"/>
</dbReference>
<dbReference type="Gene3D" id="3.60.10.10">
    <property type="entry name" value="Endonuclease/exonuclease/phosphatase"/>
    <property type="match status" value="1"/>
</dbReference>
<sequence length="321" mass="36105">MNEFNLDEDFPPLTGTVNSTNNITNQNKISSQKTSVASLMAAIKSLLDLTNDYLQNLDKEHTGIESEFLALLADGASHAMLGERVYMSLHYTSELNKNPPKATWILKASPPLGQSKEDRRVMIHLGSNHEVRKTGSFELRQKVQSVLLDKIFGSEEAGTDLTTLLNRTDIPYFTSGDFNLRHPSWDLKIDHPLKQLFPTHNRDGTIDLAFSSDQRARCEIRSDLHTTSDHETLVSTLSRESKIQTPGKLGNDAPEDNLFLQFLGRSPNYDSINTRFKLEEEAKDILEIIHTALSGSCTRSKASKVGTSWCNEEYKQAFKVY</sequence>
<evidence type="ECO:0008006" key="3">
    <source>
        <dbReference type="Google" id="ProtNLM"/>
    </source>
</evidence>
<accession>A0A2S4PLG4</accession>